<feature type="transmembrane region" description="Helical" evidence="4">
    <location>
        <begin position="12"/>
        <end position="32"/>
    </location>
</feature>
<feature type="transmembrane region" description="Helical" evidence="4">
    <location>
        <begin position="85"/>
        <end position="108"/>
    </location>
</feature>
<dbReference type="Gene3D" id="1.20.1250.20">
    <property type="entry name" value="MFS general substrate transporter like domains"/>
    <property type="match status" value="1"/>
</dbReference>
<evidence type="ECO:0000256" key="2">
    <source>
        <dbReference type="ARBA" id="ARBA00022989"/>
    </source>
</evidence>
<feature type="transmembrane region" description="Helical" evidence="4">
    <location>
        <begin position="173"/>
        <end position="191"/>
    </location>
</feature>
<feature type="transmembrane region" description="Helical" evidence="4">
    <location>
        <begin position="114"/>
        <end position="136"/>
    </location>
</feature>
<sequence>MRIPVWSFARNITPAPVIWAASACSVLSGAAIAPALPEIERALLPVGAGIGVWGRLALVLPALVIMLMGPWIGHWCAKVHPGRGFVLSLVALAVSGVAGAFSSGMAGLLISRALLGVATAAVLCFATAAIAGLYAGPERARVIAGQSAINTFGGVVFALLGGALAIWGWEMPFLLYLLAMPIAYFVAYQNWGEAPGVAKVARDRPAVIWPPLLALAGLMMGLYLIPTQVPFVPLLAAAPAQTGLVIATGTLCSGVASLLLARRPMAQHPVLINLAAGAMVLGLFGLALAHGLTLLLCGAALVGAGFGVLLPVSVRQIMEAAAQGGAHVLSGRIASALYAGQVGASVLAVSAGPLHPSAPFWIMGLALGGVYVFWHGREGIWRRIPHPDGPSYQGTAMSELDR</sequence>
<keyword evidence="1 4" id="KW-0812">Transmembrane</keyword>
<organism evidence="5 6">
    <name type="scientific">Aliiroseovarius crassostreae</name>
    <dbReference type="NCBI Taxonomy" id="154981"/>
    <lineage>
        <taxon>Bacteria</taxon>
        <taxon>Pseudomonadati</taxon>
        <taxon>Pseudomonadota</taxon>
        <taxon>Alphaproteobacteria</taxon>
        <taxon>Rhodobacterales</taxon>
        <taxon>Paracoccaceae</taxon>
        <taxon>Aliiroseovarius</taxon>
    </lineage>
</organism>
<proteinExistence type="predicted"/>
<geneLocation type="plasmid" evidence="5 6">
    <name>unnamed1</name>
</geneLocation>
<dbReference type="EMBL" id="CP080777">
    <property type="protein sequence ID" value="UWP97207.1"/>
    <property type="molecule type" value="Genomic_DNA"/>
</dbReference>
<feature type="transmembrane region" description="Helical" evidence="4">
    <location>
        <begin position="293"/>
        <end position="312"/>
    </location>
</feature>
<accession>A0A9Q9HHE2</accession>
<dbReference type="SUPFAM" id="SSF103473">
    <property type="entry name" value="MFS general substrate transporter"/>
    <property type="match status" value="1"/>
</dbReference>
<dbReference type="GO" id="GO:0022857">
    <property type="term" value="F:transmembrane transporter activity"/>
    <property type="evidence" value="ECO:0007669"/>
    <property type="project" value="InterPro"/>
</dbReference>
<name>A0A9Q9HHE2_9RHOB</name>
<protein>
    <submittedName>
        <fullName evidence="5">MFS transporter</fullName>
    </submittedName>
</protein>
<dbReference type="Pfam" id="PF07690">
    <property type="entry name" value="MFS_1"/>
    <property type="match status" value="1"/>
</dbReference>
<evidence type="ECO:0000256" key="1">
    <source>
        <dbReference type="ARBA" id="ARBA00022692"/>
    </source>
</evidence>
<feature type="transmembrane region" description="Helical" evidence="4">
    <location>
        <begin position="148"/>
        <end position="167"/>
    </location>
</feature>
<dbReference type="InterPro" id="IPR011701">
    <property type="entry name" value="MFS"/>
</dbReference>
<feature type="transmembrane region" description="Helical" evidence="4">
    <location>
        <begin position="358"/>
        <end position="374"/>
    </location>
</feature>
<feature type="transmembrane region" description="Helical" evidence="4">
    <location>
        <begin position="270"/>
        <end position="287"/>
    </location>
</feature>
<keyword evidence="2 4" id="KW-1133">Transmembrane helix</keyword>
<feature type="transmembrane region" description="Helical" evidence="4">
    <location>
        <begin position="212"/>
        <end position="236"/>
    </location>
</feature>
<reference evidence="5" key="1">
    <citation type="submission" date="2021-08" db="EMBL/GenBank/DDBJ databases">
        <authorList>
            <person name="Nwanade C."/>
            <person name="Wang M."/>
            <person name="Masoudi A."/>
            <person name="Yu Z."/>
            <person name="Liu J."/>
        </authorList>
    </citation>
    <scope>NUCLEOTIDE SEQUENCE</scope>
    <source>
        <strain evidence="5">S056</strain>
        <plasmid evidence="5">unnamed1</plasmid>
    </source>
</reference>
<keyword evidence="5" id="KW-0614">Plasmid</keyword>
<evidence type="ECO:0000313" key="6">
    <source>
        <dbReference type="Proteomes" id="UP001057991"/>
    </source>
</evidence>
<dbReference type="AlphaFoldDB" id="A0A9Q9HHE2"/>
<dbReference type="Proteomes" id="UP001057991">
    <property type="component" value="Plasmid unnamed1"/>
</dbReference>
<dbReference type="RefSeq" id="WP_259807060.1">
    <property type="nucleotide sequence ID" value="NZ_CP080777.1"/>
</dbReference>
<feature type="transmembrane region" description="Helical" evidence="4">
    <location>
        <begin position="52"/>
        <end position="73"/>
    </location>
</feature>
<dbReference type="InterPro" id="IPR036259">
    <property type="entry name" value="MFS_trans_sf"/>
</dbReference>
<evidence type="ECO:0000313" key="5">
    <source>
        <dbReference type="EMBL" id="UWP97207.1"/>
    </source>
</evidence>
<feature type="transmembrane region" description="Helical" evidence="4">
    <location>
        <begin position="242"/>
        <end position="261"/>
    </location>
</feature>
<feature type="transmembrane region" description="Helical" evidence="4">
    <location>
        <begin position="333"/>
        <end position="352"/>
    </location>
</feature>
<evidence type="ECO:0000256" key="4">
    <source>
        <dbReference type="SAM" id="Phobius"/>
    </source>
</evidence>
<gene>
    <name evidence="5" type="ORF">K3X48_15365</name>
</gene>
<keyword evidence="3 4" id="KW-0472">Membrane</keyword>
<dbReference type="PROSITE" id="PS51257">
    <property type="entry name" value="PROKAR_LIPOPROTEIN"/>
    <property type="match status" value="1"/>
</dbReference>
<evidence type="ECO:0000256" key="3">
    <source>
        <dbReference type="ARBA" id="ARBA00023136"/>
    </source>
</evidence>